<evidence type="ECO:0000313" key="1">
    <source>
        <dbReference type="EMBL" id="TDY38889.1"/>
    </source>
</evidence>
<protein>
    <submittedName>
        <fullName evidence="1">Uncharacterized protein</fullName>
    </submittedName>
</protein>
<dbReference type="Proteomes" id="UP000295509">
    <property type="component" value="Unassembled WGS sequence"/>
</dbReference>
<name>A0A4R8L9Y3_9BURK</name>
<proteinExistence type="predicted"/>
<comment type="caution">
    <text evidence="1">The sequence shown here is derived from an EMBL/GenBank/DDBJ whole genome shotgun (WGS) entry which is preliminary data.</text>
</comment>
<accession>A0A4R8L9Y3</accession>
<sequence>MRTCRPLAQHEHALLRFVISTNAQLYPRLADRWLAQVDSCSVFEIDSPYFLAICHDEATESSGCDAYTLRREFVGIDEGVAVLVYVQIMKTPTNDLIDIFSVDRLDGQSLKQYPRPGPELMIMELGKRIGGADWRSVYKESEFPFGDQADKQT</sequence>
<organism evidence="1 2">
    <name type="scientific">Paraburkholderia rhizosphaerae</name>
    <dbReference type="NCBI Taxonomy" id="480658"/>
    <lineage>
        <taxon>Bacteria</taxon>
        <taxon>Pseudomonadati</taxon>
        <taxon>Pseudomonadota</taxon>
        <taxon>Betaproteobacteria</taxon>
        <taxon>Burkholderiales</taxon>
        <taxon>Burkholderiaceae</taxon>
        <taxon>Paraburkholderia</taxon>
    </lineage>
</organism>
<reference evidence="1 2" key="1">
    <citation type="submission" date="2019-03" db="EMBL/GenBank/DDBJ databases">
        <title>Genomic Encyclopedia of Type Strains, Phase III (KMG-III): the genomes of soil and plant-associated and newly described type strains.</title>
        <authorList>
            <person name="Whitman W."/>
        </authorList>
    </citation>
    <scope>NUCLEOTIDE SEQUENCE [LARGE SCALE GENOMIC DNA]</scope>
    <source>
        <strain evidence="1 2">LMG 29544</strain>
    </source>
</reference>
<gene>
    <name evidence="1" type="ORF">BX592_1295</name>
</gene>
<dbReference type="AlphaFoldDB" id="A0A4R8L9Y3"/>
<keyword evidence="2" id="KW-1185">Reference proteome</keyword>
<evidence type="ECO:0000313" key="2">
    <source>
        <dbReference type="Proteomes" id="UP000295509"/>
    </source>
</evidence>
<dbReference type="EMBL" id="SORE01000029">
    <property type="protein sequence ID" value="TDY38889.1"/>
    <property type="molecule type" value="Genomic_DNA"/>
</dbReference>